<accession>A0A084EK88</accession>
<feature type="signal peptide" evidence="5">
    <location>
        <begin position="1"/>
        <end position="20"/>
    </location>
</feature>
<reference evidence="7 8" key="1">
    <citation type="submission" date="2014-03" db="EMBL/GenBank/DDBJ databases">
        <title>Genome sequence of Sphingobium yanoikuyae B1.</title>
        <authorList>
            <person name="Gan H.M."/>
            <person name="Gan H.Y."/>
            <person name="Savka M.A."/>
        </authorList>
    </citation>
    <scope>NUCLEOTIDE SEQUENCE [LARGE SCALE GENOMIC DNA]</scope>
    <source>
        <strain evidence="7 8">B1</strain>
    </source>
</reference>
<dbReference type="Pfam" id="PF01522">
    <property type="entry name" value="Polysacc_deac_1"/>
    <property type="match status" value="1"/>
</dbReference>
<proteinExistence type="inferred from homology"/>
<sequence length="309" mass="33136">MMKRAMALCLLLGSAAAAQAGDPPRFDVAITVDDLPAHGQLPPGTTRADIARRFLATLKAHHVAEAYGFVNARGLAEDPASDAVLTLWRQAGYPLANHSYSHLNLDGAPSLAAWQADVIAGEPALEQHMGERDWHWLRFPNLSSGKDATRHDGAAAFLKRRGYRIASVSLAFEDWDYSDAYARCRAQGDDRMIAAMKRHYLAVVDQAIARAKANAQRVHGRPIPHVLLLHVGAWTADTLPDVMARLDAAGARYIPLAQAEADPAYAQAEALPGGGGIIERVAQAQGIALPADSAPAPEIDLRQACRTPG</sequence>
<evidence type="ECO:0000256" key="1">
    <source>
        <dbReference type="ARBA" id="ARBA00003236"/>
    </source>
</evidence>
<dbReference type="GO" id="GO:0016810">
    <property type="term" value="F:hydrolase activity, acting on carbon-nitrogen (but not peptide) bonds"/>
    <property type="evidence" value="ECO:0007669"/>
    <property type="project" value="InterPro"/>
</dbReference>
<feature type="domain" description="NodB homology" evidence="6">
    <location>
        <begin position="22"/>
        <end position="148"/>
    </location>
</feature>
<comment type="similarity">
    <text evidence="2">Belongs to the polysaccharide deacetylase family.</text>
</comment>
<dbReference type="InterPro" id="IPR011330">
    <property type="entry name" value="Glyco_hydro/deAcase_b/a-brl"/>
</dbReference>
<dbReference type="Gene3D" id="3.20.20.370">
    <property type="entry name" value="Glycoside hydrolase/deacetylase"/>
    <property type="match status" value="1"/>
</dbReference>
<dbReference type="Proteomes" id="UP000028534">
    <property type="component" value="Unassembled WGS sequence"/>
</dbReference>
<protein>
    <recommendedName>
        <fullName evidence="3">Chitooligosaccharide deacetylase</fullName>
    </recommendedName>
    <alternativeName>
        <fullName evidence="4">Nodulation protein B</fullName>
    </alternativeName>
</protein>
<evidence type="ECO:0000256" key="5">
    <source>
        <dbReference type="SAM" id="SignalP"/>
    </source>
</evidence>
<evidence type="ECO:0000256" key="2">
    <source>
        <dbReference type="ARBA" id="ARBA00010973"/>
    </source>
</evidence>
<dbReference type="CDD" id="cd10960">
    <property type="entry name" value="CE4_NodB_like_1"/>
    <property type="match status" value="1"/>
</dbReference>
<dbReference type="GO" id="GO:0005975">
    <property type="term" value="P:carbohydrate metabolic process"/>
    <property type="evidence" value="ECO:0007669"/>
    <property type="project" value="InterPro"/>
</dbReference>
<evidence type="ECO:0000313" key="8">
    <source>
        <dbReference type="Proteomes" id="UP000028534"/>
    </source>
</evidence>
<evidence type="ECO:0000256" key="4">
    <source>
        <dbReference type="ARBA" id="ARBA00032976"/>
    </source>
</evidence>
<evidence type="ECO:0000313" key="7">
    <source>
        <dbReference type="EMBL" id="KEZ18380.1"/>
    </source>
</evidence>
<dbReference type="AlphaFoldDB" id="A0A084EK88"/>
<comment type="caution">
    <text evidence="7">The sequence shown here is derived from an EMBL/GenBank/DDBJ whole genome shotgun (WGS) entry which is preliminary data.</text>
</comment>
<dbReference type="InterPro" id="IPR002509">
    <property type="entry name" value="NODB_dom"/>
</dbReference>
<keyword evidence="5" id="KW-0732">Signal</keyword>
<comment type="function">
    <text evidence="1">Is involved in generating a small heat-stable compound (Nod), an acylated oligomer of N-acetylglucosamine, that stimulates mitosis in various plant protoplasts.</text>
</comment>
<dbReference type="PATRIC" id="fig|13690.10.peg.2800"/>
<evidence type="ECO:0000256" key="3">
    <source>
        <dbReference type="ARBA" id="ARBA00020071"/>
    </source>
</evidence>
<evidence type="ECO:0000259" key="6">
    <source>
        <dbReference type="Pfam" id="PF01522"/>
    </source>
</evidence>
<organism evidence="7 8">
    <name type="scientific">Sphingobium yanoikuyae</name>
    <name type="common">Sphingomonas yanoikuyae</name>
    <dbReference type="NCBI Taxonomy" id="13690"/>
    <lineage>
        <taxon>Bacteria</taxon>
        <taxon>Pseudomonadati</taxon>
        <taxon>Pseudomonadota</taxon>
        <taxon>Alphaproteobacteria</taxon>
        <taxon>Sphingomonadales</taxon>
        <taxon>Sphingomonadaceae</taxon>
        <taxon>Sphingobium</taxon>
    </lineage>
</organism>
<dbReference type="RefSeq" id="WP_037520135.1">
    <property type="nucleotide sequence ID" value="NZ_JGVR01000016.1"/>
</dbReference>
<name>A0A084EK88_SPHYA</name>
<dbReference type="eggNOG" id="COG0726">
    <property type="taxonomic scope" value="Bacteria"/>
</dbReference>
<dbReference type="SUPFAM" id="SSF88713">
    <property type="entry name" value="Glycoside hydrolase/deacetylase"/>
    <property type="match status" value="1"/>
</dbReference>
<gene>
    <name evidence="7" type="ORF">CP98_02727</name>
</gene>
<dbReference type="STRING" id="13690.AX777_00640"/>
<dbReference type="EMBL" id="JGVR01000016">
    <property type="protein sequence ID" value="KEZ18380.1"/>
    <property type="molecule type" value="Genomic_DNA"/>
</dbReference>
<feature type="chain" id="PRO_5001774458" description="Chitooligosaccharide deacetylase" evidence="5">
    <location>
        <begin position="21"/>
        <end position="309"/>
    </location>
</feature>